<dbReference type="Gramene" id="AET3Gv20499700.9">
    <property type="protein sequence ID" value="AET3Gv20499700.9"/>
    <property type="gene ID" value="AET3Gv20499700"/>
</dbReference>
<evidence type="ECO:0000313" key="2">
    <source>
        <dbReference type="Proteomes" id="UP000015105"/>
    </source>
</evidence>
<keyword evidence="2" id="KW-1185">Reference proteome</keyword>
<name>A0A453EWY9_AEGTS</name>
<protein>
    <submittedName>
        <fullName evidence="1">Uncharacterized protein</fullName>
    </submittedName>
</protein>
<sequence>MCIHEYVVRCGRYFSDLRAMTGCTLCRLIKRAASANWHACKTANEVFEPEATKFCLSYLGITVPRKIQEENSPCQSPHPKGIG</sequence>
<organism evidence="1 2">
    <name type="scientific">Aegilops tauschii subsp. strangulata</name>
    <name type="common">Goatgrass</name>
    <dbReference type="NCBI Taxonomy" id="200361"/>
    <lineage>
        <taxon>Eukaryota</taxon>
        <taxon>Viridiplantae</taxon>
        <taxon>Streptophyta</taxon>
        <taxon>Embryophyta</taxon>
        <taxon>Tracheophyta</taxon>
        <taxon>Spermatophyta</taxon>
        <taxon>Magnoliopsida</taxon>
        <taxon>Liliopsida</taxon>
        <taxon>Poales</taxon>
        <taxon>Poaceae</taxon>
        <taxon>BOP clade</taxon>
        <taxon>Pooideae</taxon>
        <taxon>Triticodae</taxon>
        <taxon>Triticeae</taxon>
        <taxon>Triticinae</taxon>
        <taxon>Aegilops</taxon>
    </lineage>
</organism>
<reference evidence="2" key="1">
    <citation type="journal article" date="2014" name="Science">
        <title>Ancient hybridizations among the ancestral genomes of bread wheat.</title>
        <authorList>
            <consortium name="International Wheat Genome Sequencing Consortium,"/>
            <person name="Marcussen T."/>
            <person name="Sandve S.R."/>
            <person name="Heier L."/>
            <person name="Spannagl M."/>
            <person name="Pfeifer M."/>
            <person name="Jakobsen K.S."/>
            <person name="Wulff B.B."/>
            <person name="Steuernagel B."/>
            <person name="Mayer K.F."/>
            <person name="Olsen O.A."/>
        </authorList>
    </citation>
    <scope>NUCLEOTIDE SEQUENCE [LARGE SCALE GENOMIC DNA]</scope>
    <source>
        <strain evidence="2">cv. AL8/78</strain>
    </source>
</reference>
<dbReference type="EnsemblPlants" id="AET3Gv20499700.9">
    <property type="protein sequence ID" value="AET3Gv20499700.9"/>
    <property type="gene ID" value="AET3Gv20499700"/>
</dbReference>
<evidence type="ECO:0000313" key="1">
    <source>
        <dbReference type="EnsemblPlants" id="AET3Gv20499700.9"/>
    </source>
</evidence>
<dbReference type="AlphaFoldDB" id="A0A453EWY9"/>
<reference evidence="2" key="2">
    <citation type="journal article" date="2017" name="Nat. Plants">
        <title>The Aegilops tauschii genome reveals multiple impacts of transposons.</title>
        <authorList>
            <person name="Zhao G."/>
            <person name="Zou C."/>
            <person name="Li K."/>
            <person name="Wang K."/>
            <person name="Li T."/>
            <person name="Gao L."/>
            <person name="Zhang X."/>
            <person name="Wang H."/>
            <person name="Yang Z."/>
            <person name="Liu X."/>
            <person name="Jiang W."/>
            <person name="Mao L."/>
            <person name="Kong X."/>
            <person name="Jiao Y."/>
            <person name="Jia J."/>
        </authorList>
    </citation>
    <scope>NUCLEOTIDE SEQUENCE [LARGE SCALE GENOMIC DNA]</scope>
    <source>
        <strain evidence="2">cv. AL8/78</strain>
    </source>
</reference>
<reference evidence="1" key="3">
    <citation type="journal article" date="2017" name="Nature">
        <title>Genome sequence of the progenitor of the wheat D genome Aegilops tauschii.</title>
        <authorList>
            <person name="Luo M.C."/>
            <person name="Gu Y.Q."/>
            <person name="Puiu D."/>
            <person name="Wang H."/>
            <person name="Twardziok S.O."/>
            <person name="Deal K.R."/>
            <person name="Huo N."/>
            <person name="Zhu T."/>
            <person name="Wang L."/>
            <person name="Wang Y."/>
            <person name="McGuire P.E."/>
            <person name="Liu S."/>
            <person name="Long H."/>
            <person name="Ramasamy R.K."/>
            <person name="Rodriguez J.C."/>
            <person name="Van S.L."/>
            <person name="Yuan L."/>
            <person name="Wang Z."/>
            <person name="Xia Z."/>
            <person name="Xiao L."/>
            <person name="Anderson O.D."/>
            <person name="Ouyang S."/>
            <person name="Liang Y."/>
            <person name="Zimin A.V."/>
            <person name="Pertea G."/>
            <person name="Qi P."/>
            <person name="Bennetzen J.L."/>
            <person name="Dai X."/>
            <person name="Dawson M.W."/>
            <person name="Muller H.G."/>
            <person name="Kugler K."/>
            <person name="Rivarola-Duarte L."/>
            <person name="Spannagl M."/>
            <person name="Mayer K.F.X."/>
            <person name="Lu F.H."/>
            <person name="Bevan M.W."/>
            <person name="Leroy P."/>
            <person name="Li P."/>
            <person name="You F.M."/>
            <person name="Sun Q."/>
            <person name="Liu Z."/>
            <person name="Lyons E."/>
            <person name="Wicker T."/>
            <person name="Salzberg S.L."/>
            <person name="Devos K.M."/>
            <person name="Dvorak J."/>
        </authorList>
    </citation>
    <scope>NUCLEOTIDE SEQUENCE [LARGE SCALE GENOMIC DNA]</scope>
    <source>
        <strain evidence="1">cv. AL8/78</strain>
    </source>
</reference>
<proteinExistence type="predicted"/>
<dbReference type="Proteomes" id="UP000015105">
    <property type="component" value="Chromosome 3D"/>
</dbReference>
<reference evidence="1" key="5">
    <citation type="journal article" date="2021" name="G3 (Bethesda)">
        <title>Aegilops tauschii genome assembly Aet v5.0 features greater sequence contiguity and improved annotation.</title>
        <authorList>
            <person name="Wang L."/>
            <person name="Zhu T."/>
            <person name="Rodriguez J.C."/>
            <person name="Deal K.R."/>
            <person name="Dubcovsky J."/>
            <person name="McGuire P.E."/>
            <person name="Lux T."/>
            <person name="Spannagl M."/>
            <person name="Mayer K.F.X."/>
            <person name="Baldrich P."/>
            <person name="Meyers B.C."/>
            <person name="Huo N."/>
            <person name="Gu Y.Q."/>
            <person name="Zhou H."/>
            <person name="Devos K.M."/>
            <person name="Bennetzen J.L."/>
            <person name="Unver T."/>
            <person name="Budak H."/>
            <person name="Gulick P.J."/>
            <person name="Galiba G."/>
            <person name="Kalapos B."/>
            <person name="Nelson D.R."/>
            <person name="Li P."/>
            <person name="You F.M."/>
            <person name="Luo M.C."/>
            <person name="Dvorak J."/>
        </authorList>
    </citation>
    <scope>NUCLEOTIDE SEQUENCE [LARGE SCALE GENOMIC DNA]</scope>
    <source>
        <strain evidence="1">cv. AL8/78</strain>
    </source>
</reference>
<accession>A0A453EWY9</accession>
<reference evidence="1" key="4">
    <citation type="submission" date="2019-03" db="UniProtKB">
        <authorList>
            <consortium name="EnsemblPlants"/>
        </authorList>
    </citation>
    <scope>IDENTIFICATION</scope>
</reference>